<reference evidence="3" key="1">
    <citation type="journal article" date="2020" name="Fungal Divers.">
        <title>Resolving the Mortierellaceae phylogeny through synthesis of multi-gene phylogenetics and phylogenomics.</title>
        <authorList>
            <person name="Vandepol N."/>
            <person name="Liber J."/>
            <person name="Desiro A."/>
            <person name="Na H."/>
            <person name="Kennedy M."/>
            <person name="Barry K."/>
            <person name="Grigoriev I.V."/>
            <person name="Miller A.N."/>
            <person name="O'Donnell K."/>
            <person name="Stajich J.E."/>
            <person name="Bonito G."/>
        </authorList>
    </citation>
    <scope>NUCLEOTIDE SEQUENCE</scope>
    <source>
        <strain evidence="3">NRRL 2769</strain>
    </source>
</reference>
<sequence length="355" mass="39542">MTSCPISLGCDPKYSYLDSCFPLPACRNAKETFKDNSVLIPKLDFTGDPEQAPWISEFDHIGSYAEVDREQEKLLLRTRRDTVMTRSGGGFGATVSSTRWAKYGSFSSKLESGSTGPGIVTALLLSDPALGEQISFELTGKNPKKVITNYYRRVPVVDMDSKKPEDSFNATTQPDLQHRLESHEETHELKHDTAKHELVYKIERNERFIRWFVGKKLLRIVQASDIGAVGGLPENAMQLQLTIWDAGHVAKTMDWAGGKTFYGVDNSEEYVASVSAVEITCQDPSEGDKPWPGPEAINRLQLAQIKATTSARGYRGIKMASIKSFFKISILSLIKWLFVLLSLICGVTYFAEPKT</sequence>
<dbReference type="EMBL" id="JAAAID010001242">
    <property type="protein sequence ID" value="KAG0010918.1"/>
    <property type="molecule type" value="Genomic_DNA"/>
</dbReference>
<dbReference type="AlphaFoldDB" id="A0A9P6MS00"/>
<gene>
    <name evidence="3" type="ORF">BGZ80_001088</name>
</gene>
<dbReference type="GO" id="GO:0004553">
    <property type="term" value="F:hydrolase activity, hydrolyzing O-glycosyl compounds"/>
    <property type="evidence" value="ECO:0007669"/>
    <property type="project" value="InterPro"/>
</dbReference>
<comment type="caution">
    <text evidence="3">The sequence shown here is derived from an EMBL/GenBank/DDBJ whole genome shotgun (WGS) entry which is preliminary data.</text>
</comment>
<protein>
    <recommendedName>
        <fullName evidence="2">GH16 domain-containing protein</fullName>
    </recommendedName>
</protein>
<dbReference type="Gene3D" id="2.60.120.200">
    <property type="match status" value="1"/>
</dbReference>
<keyword evidence="1" id="KW-0812">Transmembrane</keyword>
<name>A0A9P6MS00_9FUNG</name>
<dbReference type="GO" id="GO:0005975">
    <property type="term" value="P:carbohydrate metabolic process"/>
    <property type="evidence" value="ECO:0007669"/>
    <property type="project" value="InterPro"/>
</dbReference>
<evidence type="ECO:0000259" key="2">
    <source>
        <dbReference type="PROSITE" id="PS51762"/>
    </source>
</evidence>
<organism evidence="3 4">
    <name type="scientific">Entomortierella chlamydospora</name>
    <dbReference type="NCBI Taxonomy" id="101097"/>
    <lineage>
        <taxon>Eukaryota</taxon>
        <taxon>Fungi</taxon>
        <taxon>Fungi incertae sedis</taxon>
        <taxon>Mucoromycota</taxon>
        <taxon>Mortierellomycotina</taxon>
        <taxon>Mortierellomycetes</taxon>
        <taxon>Mortierellales</taxon>
        <taxon>Mortierellaceae</taxon>
        <taxon>Entomortierella</taxon>
    </lineage>
</organism>
<dbReference type="OrthoDB" id="4781at2759"/>
<dbReference type="Pfam" id="PF00722">
    <property type="entry name" value="Glyco_hydro_16"/>
    <property type="match status" value="1"/>
</dbReference>
<proteinExistence type="predicted"/>
<dbReference type="InterPro" id="IPR000757">
    <property type="entry name" value="Beta-glucanase-like"/>
</dbReference>
<dbReference type="SUPFAM" id="SSF49899">
    <property type="entry name" value="Concanavalin A-like lectins/glucanases"/>
    <property type="match status" value="1"/>
</dbReference>
<feature type="domain" description="GH16" evidence="2">
    <location>
        <begin position="43"/>
        <end position="275"/>
    </location>
</feature>
<dbReference type="InterPro" id="IPR013320">
    <property type="entry name" value="ConA-like_dom_sf"/>
</dbReference>
<accession>A0A9P6MS00</accession>
<keyword evidence="4" id="KW-1185">Reference proteome</keyword>
<keyword evidence="1" id="KW-0472">Membrane</keyword>
<evidence type="ECO:0000256" key="1">
    <source>
        <dbReference type="SAM" id="Phobius"/>
    </source>
</evidence>
<evidence type="ECO:0000313" key="3">
    <source>
        <dbReference type="EMBL" id="KAG0010918.1"/>
    </source>
</evidence>
<keyword evidence="1" id="KW-1133">Transmembrane helix</keyword>
<dbReference type="PROSITE" id="PS51762">
    <property type="entry name" value="GH16_2"/>
    <property type="match status" value="1"/>
</dbReference>
<feature type="transmembrane region" description="Helical" evidence="1">
    <location>
        <begin position="325"/>
        <end position="351"/>
    </location>
</feature>
<dbReference type="Proteomes" id="UP000703661">
    <property type="component" value="Unassembled WGS sequence"/>
</dbReference>
<evidence type="ECO:0000313" key="4">
    <source>
        <dbReference type="Proteomes" id="UP000703661"/>
    </source>
</evidence>